<dbReference type="InterPro" id="IPR003441">
    <property type="entry name" value="NAC-dom"/>
</dbReference>
<keyword evidence="7" id="KW-0472">Membrane</keyword>
<dbReference type="PANTHER" id="PTHR31744:SF216">
    <property type="entry name" value="NAC TRANSCRIPTION FACTOR"/>
    <property type="match status" value="1"/>
</dbReference>
<keyword evidence="5" id="KW-0805">Transcription regulation</keyword>
<evidence type="ECO:0000256" key="5">
    <source>
        <dbReference type="ARBA" id="ARBA00023015"/>
    </source>
</evidence>
<dbReference type="GO" id="GO:0000976">
    <property type="term" value="F:transcription cis-regulatory region binding"/>
    <property type="evidence" value="ECO:0007669"/>
    <property type="project" value="UniProtKB-ARBA"/>
</dbReference>
<evidence type="ECO:0000256" key="11">
    <source>
        <dbReference type="SAM" id="MobiDB-lite"/>
    </source>
</evidence>
<keyword evidence="10" id="KW-0539">Nucleus</keyword>
<feature type="compositionally biased region" description="Basic and acidic residues" evidence="11">
    <location>
        <begin position="166"/>
        <end position="178"/>
    </location>
</feature>
<evidence type="ECO:0000256" key="10">
    <source>
        <dbReference type="ARBA" id="ARBA00023242"/>
    </source>
</evidence>
<organism evidence="13 14">
    <name type="scientific">Acacia crassicarpa</name>
    <name type="common">northern wattle</name>
    <dbReference type="NCBI Taxonomy" id="499986"/>
    <lineage>
        <taxon>Eukaryota</taxon>
        <taxon>Viridiplantae</taxon>
        <taxon>Streptophyta</taxon>
        <taxon>Embryophyta</taxon>
        <taxon>Tracheophyta</taxon>
        <taxon>Spermatophyta</taxon>
        <taxon>Magnoliopsida</taxon>
        <taxon>eudicotyledons</taxon>
        <taxon>Gunneridae</taxon>
        <taxon>Pentapetalae</taxon>
        <taxon>rosids</taxon>
        <taxon>fabids</taxon>
        <taxon>Fabales</taxon>
        <taxon>Fabaceae</taxon>
        <taxon>Caesalpinioideae</taxon>
        <taxon>mimosoid clade</taxon>
        <taxon>Acacieae</taxon>
        <taxon>Acacia</taxon>
    </lineage>
</organism>
<dbReference type="GO" id="GO:0006355">
    <property type="term" value="P:regulation of DNA-templated transcription"/>
    <property type="evidence" value="ECO:0007669"/>
    <property type="project" value="InterPro"/>
</dbReference>
<evidence type="ECO:0000256" key="6">
    <source>
        <dbReference type="ARBA" id="ARBA00023125"/>
    </source>
</evidence>
<gene>
    <name evidence="13" type="ORF">QN277_022188</name>
</gene>
<keyword evidence="6" id="KW-0238">DNA-binding</keyword>
<dbReference type="Proteomes" id="UP001293593">
    <property type="component" value="Unassembled WGS sequence"/>
</dbReference>
<name>A0AAE1JEJ5_9FABA</name>
<feature type="region of interest" description="Disordered" evidence="11">
    <location>
        <begin position="166"/>
        <end position="193"/>
    </location>
</feature>
<evidence type="ECO:0000256" key="7">
    <source>
        <dbReference type="ARBA" id="ARBA00023136"/>
    </source>
</evidence>
<dbReference type="GO" id="GO:0016020">
    <property type="term" value="C:membrane"/>
    <property type="evidence" value="ECO:0007669"/>
    <property type="project" value="UniProtKB-SubCell"/>
</dbReference>
<dbReference type="Gene3D" id="2.170.150.80">
    <property type="entry name" value="NAC domain"/>
    <property type="match status" value="1"/>
</dbReference>
<evidence type="ECO:0000256" key="9">
    <source>
        <dbReference type="ARBA" id="ARBA00023163"/>
    </source>
</evidence>
<evidence type="ECO:0000256" key="3">
    <source>
        <dbReference type="ARBA" id="ARBA00022692"/>
    </source>
</evidence>
<dbReference type="InterPro" id="IPR036093">
    <property type="entry name" value="NAC_dom_sf"/>
</dbReference>
<dbReference type="PANTHER" id="PTHR31744">
    <property type="entry name" value="PROTEIN CUP-SHAPED COTYLEDON 2-RELATED"/>
    <property type="match status" value="1"/>
</dbReference>
<comment type="caution">
    <text evidence="13">The sequence shown here is derived from an EMBL/GenBank/DDBJ whole genome shotgun (WGS) entry which is preliminary data.</text>
</comment>
<evidence type="ECO:0000313" key="13">
    <source>
        <dbReference type="EMBL" id="KAK4268971.1"/>
    </source>
</evidence>
<evidence type="ECO:0000256" key="2">
    <source>
        <dbReference type="ARBA" id="ARBA00004167"/>
    </source>
</evidence>
<dbReference type="PROSITE" id="PS51005">
    <property type="entry name" value="NAC"/>
    <property type="match status" value="1"/>
</dbReference>
<feature type="domain" description="NAC" evidence="12">
    <location>
        <begin position="13"/>
        <end position="161"/>
    </location>
</feature>
<evidence type="ECO:0000256" key="4">
    <source>
        <dbReference type="ARBA" id="ARBA00022989"/>
    </source>
</evidence>
<dbReference type="AlphaFoldDB" id="A0AAE1JEJ5"/>
<proteinExistence type="predicted"/>
<protein>
    <recommendedName>
        <fullName evidence="12">NAC domain-containing protein</fullName>
    </recommendedName>
</protein>
<evidence type="ECO:0000259" key="12">
    <source>
        <dbReference type="PROSITE" id="PS51005"/>
    </source>
</evidence>
<keyword evidence="8" id="KW-0010">Activator</keyword>
<feature type="compositionally biased region" description="Polar residues" evidence="11">
    <location>
        <begin position="206"/>
        <end position="229"/>
    </location>
</feature>
<evidence type="ECO:0000256" key="8">
    <source>
        <dbReference type="ARBA" id="ARBA00023159"/>
    </source>
</evidence>
<comment type="subcellular location">
    <subcellularLocation>
        <location evidence="2">Membrane</location>
        <topology evidence="2">Single-pass membrane protein</topology>
    </subcellularLocation>
    <subcellularLocation>
        <location evidence="1">Nucleus</location>
    </subcellularLocation>
</comment>
<keyword evidence="14" id="KW-1185">Reference proteome</keyword>
<evidence type="ECO:0000313" key="14">
    <source>
        <dbReference type="Proteomes" id="UP001293593"/>
    </source>
</evidence>
<reference evidence="13" key="1">
    <citation type="submission" date="2023-10" db="EMBL/GenBank/DDBJ databases">
        <title>Chromosome-level genome of the transformable northern wattle, Acacia crassicarpa.</title>
        <authorList>
            <person name="Massaro I."/>
            <person name="Sinha N.R."/>
            <person name="Poethig S."/>
            <person name="Leichty A.R."/>
        </authorList>
    </citation>
    <scope>NUCLEOTIDE SEQUENCE</scope>
    <source>
        <strain evidence="13">Acra3RX</strain>
        <tissue evidence="13">Leaf</tissue>
    </source>
</reference>
<keyword evidence="4" id="KW-1133">Transmembrane helix</keyword>
<dbReference type="SUPFAM" id="SSF101941">
    <property type="entry name" value="NAC domain"/>
    <property type="match status" value="1"/>
</dbReference>
<dbReference type="GO" id="GO:0005634">
    <property type="term" value="C:nucleus"/>
    <property type="evidence" value="ECO:0007669"/>
    <property type="project" value="UniProtKB-SubCell"/>
</dbReference>
<keyword evidence="9" id="KW-0804">Transcription</keyword>
<dbReference type="EMBL" id="JAWXYG010000006">
    <property type="protein sequence ID" value="KAK4268971.1"/>
    <property type="molecule type" value="Genomic_DNA"/>
</dbReference>
<keyword evidence="3" id="KW-0812">Transmembrane</keyword>
<evidence type="ECO:0000256" key="1">
    <source>
        <dbReference type="ARBA" id="ARBA00004123"/>
    </source>
</evidence>
<sequence length="258" mass="29950">MAEEVPLQQDRPPPVGYRFHPTDEELVDHYLRHKLLADDPSIHNTISEIDICNFEPWDLPPFSQIESDDPEWYFFSPIKYKYSNSTKAHRATSGGYWKATGRDRKIRDPVTDNVIGTKKTLVFYQGKNVPGIRNNWVIHEYHDARFPQHERTHVLCKLLKKPEKKTKEKTDELVRDECEPNDSIPSEYENQANPEDVDSLLIQTHGESNGSSRIQTSSEVDSTVETPQGDSEEFDVNSFLLFPDDDRYLPPSMDGWKW</sequence>
<dbReference type="Pfam" id="PF02365">
    <property type="entry name" value="NAM"/>
    <property type="match status" value="1"/>
</dbReference>
<accession>A0AAE1JEJ5</accession>
<feature type="region of interest" description="Disordered" evidence="11">
    <location>
        <begin position="206"/>
        <end position="236"/>
    </location>
</feature>